<sequence length="209" mass="23912">MIANKKNGEFIGFDISLMEEICRRLNATCTFQGVYFDQLFDLVSSGEVDLAIAAIIITPERSEKFLFSLPYKESHLQYIVRYQSPLQSIEDLQGKTIGVYLNSPAQNFVLQQFANTVQFQTYRTSAQMFDALYHQKIDAIIINPPQAMYWMSNNSGIYRLLGKKYPIGEGYGIMTQLGRNDLMAQINNILNSIENDGTYLNIYNSFFSE</sequence>
<gene>
    <name evidence="4" type="ORF">PXX05_03535</name>
</gene>
<keyword evidence="2" id="KW-0732">Signal</keyword>
<dbReference type="SMART" id="SM00062">
    <property type="entry name" value="PBPb"/>
    <property type="match status" value="1"/>
</dbReference>
<proteinExistence type="inferred from homology"/>
<evidence type="ECO:0000313" key="4">
    <source>
        <dbReference type="EMBL" id="WED43866.1"/>
    </source>
</evidence>
<dbReference type="InterPro" id="IPR001638">
    <property type="entry name" value="Solute-binding_3/MltF_N"/>
</dbReference>
<keyword evidence="5" id="KW-1185">Reference proteome</keyword>
<accession>A0ABY8AWR5</accession>
<evidence type="ECO:0000259" key="3">
    <source>
        <dbReference type="SMART" id="SM00062"/>
    </source>
</evidence>
<evidence type="ECO:0000313" key="5">
    <source>
        <dbReference type="Proteomes" id="UP001222087"/>
    </source>
</evidence>
<dbReference type="RefSeq" id="WP_275089679.1">
    <property type="nucleotide sequence ID" value="NZ_CP119078.1"/>
</dbReference>
<feature type="domain" description="Solute-binding protein family 3/N-terminal" evidence="3">
    <location>
        <begin position="1"/>
        <end position="209"/>
    </location>
</feature>
<dbReference type="PANTHER" id="PTHR35936">
    <property type="entry name" value="MEMBRANE-BOUND LYTIC MUREIN TRANSGLYCOSYLASE F"/>
    <property type="match status" value="1"/>
</dbReference>
<evidence type="ECO:0000256" key="2">
    <source>
        <dbReference type="ARBA" id="ARBA00022729"/>
    </source>
</evidence>
<dbReference type="EMBL" id="CP119078">
    <property type="protein sequence ID" value="WED43866.1"/>
    <property type="molecule type" value="Genomic_DNA"/>
</dbReference>
<protein>
    <submittedName>
        <fullName evidence="4">Transporter substrate-binding domain-containing protein</fullName>
    </submittedName>
</protein>
<dbReference type="Gene3D" id="3.40.190.10">
    <property type="entry name" value="Periplasmic binding protein-like II"/>
    <property type="match status" value="2"/>
</dbReference>
<reference evidence="4 5" key="1">
    <citation type="submission" date="2023-02" db="EMBL/GenBank/DDBJ databases">
        <title>Genome Sequence of L. cardiaca H63T.</title>
        <authorList>
            <person name="Lopez A.E."/>
            <person name="Cianciotto N.P."/>
        </authorList>
    </citation>
    <scope>NUCLEOTIDE SEQUENCE [LARGE SCALE GENOMIC DNA]</scope>
    <source>
        <strain evidence="4 5">H63</strain>
    </source>
</reference>
<dbReference type="SUPFAM" id="SSF53850">
    <property type="entry name" value="Periplasmic binding protein-like II"/>
    <property type="match status" value="1"/>
</dbReference>
<evidence type="ECO:0000256" key="1">
    <source>
        <dbReference type="ARBA" id="ARBA00010333"/>
    </source>
</evidence>
<organism evidence="4 5">
    <name type="scientific">Legionella cardiaca</name>
    <dbReference type="NCBI Taxonomy" id="1071983"/>
    <lineage>
        <taxon>Bacteria</taxon>
        <taxon>Pseudomonadati</taxon>
        <taxon>Pseudomonadota</taxon>
        <taxon>Gammaproteobacteria</taxon>
        <taxon>Legionellales</taxon>
        <taxon>Legionellaceae</taxon>
        <taxon>Legionella</taxon>
    </lineage>
</organism>
<comment type="similarity">
    <text evidence="1">Belongs to the bacterial solute-binding protein 3 family.</text>
</comment>
<dbReference type="Proteomes" id="UP001222087">
    <property type="component" value="Chromosome"/>
</dbReference>
<dbReference type="Pfam" id="PF00497">
    <property type="entry name" value="SBP_bac_3"/>
    <property type="match status" value="1"/>
</dbReference>
<name>A0ABY8AWR5_9GAMM</name>